<evidence type="ECO:0000256" key="1">
    <source>
        <dbReference type="ARBA" id="ARBA00007689"/>
    </source>
</evidence>
<evidence type="ECO:0000313" key="4">
    <source>
        <dbReference type="Proteomes" id="UP001305702"/>
    </source>
</evidence>
<comment type="similarity">
    <text evidence="1">Belongs to the YciI family.</text>
</comment>
<keyword evidence="4" id="KW-1185">Reference proteome</keyword>
<dbReference type="KEGG" id="paun:MJA45_14660"/>
<dbReference type="PANTHER" id="PTHR35174:SF3">
    <property type="entry name" value="BLL7171 PROTEIN"/>
    <property type="match status" value="1"/>
</dbReference>
<dbReference type="AlphaFoldDB" id="A0AA96RCN4"/>
<reference evidence="3 4" key="1">
    <citation type="submission" date="2022-02" db="EMBL/GenBank/DDBJ databases">
        <title>Paenibacillus sp. MBLB1776 Whole Genome Shotgun Sequencing.</title>
        <authorList>
            <person name="Hwang C.Y."/>
            <person name="Cho E.-S."/>
            <person name="Seo M.-J."/>
        </authorList>
    </citation>
    <scope>NUCLEOTIDE SEQUENCE [LARGE SCALE GENOMIC DNA]</scope>
    <source>
        <strain evidence="3 4">MBLB1776</strain>
    </source>
</reference>
<dbReference type="EMBL" id="CP130318">
    <property type="protein sequence ID" value="WNQ08892.1"/>
    <property type="molecule type" value="Genomic_DNA"/>
</dbReference>
<protein>
    <submittedName>
        <fullName evidence="3">YciI family protein</fullName>
    </submittedName>
</protein>
<gene>
    <name evidence="3" type="ORF">MJA45_14660</name>
</gene>
<accession>A0AA96RCN4</accession>
<organism evidence="3 4">
    <name type="scientific">Paenibacillus aurantius</name>
    <dbReference type="NCBI Taxonomy" id="2918900"/>
    <lineage>
        <taxon>Bacteria</taxon>
        <taxon>Bacillati</taxon>
        <taxon>Bacillota</taxon>
        <taxon>Bacilli</taxon>
        <taxon>Bacillales</taxon>
        <taxon>Paenibacillaceae</taxon>
        <taxon>Paenibacillus</taxon>
    </lineage>
</organism>
<dbReference type="Proteomes" id="UP001305702">
    <property type="component" value="Chromosome"/>
</dbReference>
<dbReference type="InterPro" id="IPR005545">
    <property type="entry name" value="YCII"/>
</dbReference>
<evidence type="ECO:0000259" key="2">
    <source>
        <dbReference type="Pfam" id="PF03795"/>
    </source>
</evidence>
<dbReference type="PANTHER" id="PTHR35174">
    <property type="entry name" value="BLL7171 PROTEIN-RELATED"/>
    <property type="match status" value="1"/>
</dbReference>
<proteinExistence type="inferred from homology"/>
<name>A0AA96RCN4_9BACL</name>
<dbReference type="RefSeq" id="WP_315602659.1">
    <property type="nucleotide sequence ID" value="NZ_CP130318.1"/>
</dbReference>
<dbReference type="Gene3D" id="3.30.70.1060">
    <property type="entry name" value="Dimeric alpha+beta barrel"/>
    <property type="match status" value="1"/>
</dbReference>
<evidence type="ECO:0000313" key="3">
    <source>
        <dbReference type="EMBL" id="WNQ08892.1"/>
    </source>
</evidence>
<feature type="domain" description="YCII-related" evidence="2">
    <location>
        <begin position="1"/>
        <end position="104"/>
    </location>
</feature>
<sequence>MKFLCIGYFNPEKMNAHPEEEIQAVMDECGPHLKQLYESGHLILDAGLELESKGLRRTNGEVKVTDGPFTESKEMIGSVFILEAQDMEEALRLASLHPATQLDAEEEWGWRIEIRPIHHFEMKG</sequence>
<dbReference type="Pfam" id="PF03795">
    <property type="entry name" value="YCII"/>
    <property type="match status" value="1"/>
</dbReference>
<dbReference type="InterPro" id="IPR011008">
    <property type="entry name" value="Dimeric_a/b-barrel"/>
</dbReference>
<dbReference type="SUPFAM" id="SSF54909">
    <property type="entry name" value="Dimeric alpha+beta barrel"/>
    <property type="match status" value="1"/>
</dbReference>